<gene>
    <name evidence="2" type="ORF">CAEBREN_19209</name>
</gene>
<dbReference type="Proteomes" id="UP000008068">
    <property type="component" value="Unassembled WGS sequence"/>
</dbReference>
<organism evidence="3">
    <name type="scientific">Caenorhabditis brenneri</name>
    <name type="common">Nematode worm</name>
    <dbReference type="NCBI Taxonomy" id="135651"/>
    <lineage>
        <taxon>Eukaryota</taxon>
        <taxon>Metazoa</taxon>
        <taxon>Ecdysozoa</taxon>
        <taxon>Nematoda</taxon>
        <taxon>Chromadorea</taxon>
        <taxon>Rhabditida</taxon>
        <taxon>Rhabditina</taxon>
        <taxon>Rhabditomorpha</taxon>
        <taxon>Rhabditoidea</taxon>
        <taxon>Rhabditidae</taxon>
        <taxon>Peloderinae</taxon>
        <taxon>Caenorhabditis</taxon>
    </lineage>
</organism>
<accession>G0NIB9</accession>
<evidence type="ECO:0000259" key="1">
    <source>
        <dbReference type="PROSITE" id="PS50181"/>
    </source>
</evidence>
<dbReference type="HOGENOM" id="CLU_030831_0_2_1"/>
<dbReference type="SUPFAM" id="SSF81383">
    <property type="entry name" value="F-box domain"/>
    <property type="match status" value="1"/>
</dbReference>
<dbReference type="PROSITE" id="PS50181">
    <property type="entry name" value="FBOX"/>
    <property type="match status" value="1"/>
</dbReference>
<dbReference type="AlphaFoldDB" id="G0NIB9"/>
<dbReference type="InterPro" id="IPR036047">
    <property type="entry name" value="F-box-like_dom_sf"/>
</dbReference>
<evidence type="ECO:0000313" key="3">
    <source>
        <dbReference type="Proteomes" id="UP000008068"/>
    </source>
</evidence>
<dbReference type="SMART" id="SM00256">
    <property type="entry name" value="FBOX"/>
    <property type="match status" value="1"/>
</dbReference>
<protein>
    <recommendedName>
        <fullName evidence="1">F-box domain-containing protein</fullName>
    </recommendedName>
</protein>
<proteinExistence type="predicted"/>
<evidence type="ECO:0000313" key="2">
    <source>
        <dbReference type="EMBL" id="EGT31742.1"/>
    </source>
</evidence>
<dbReference type="InterPro" id="IPR001810">
    <property type="entry name" value="F-box_dom"/>
</dbReference>
<dbReference type="Pfam" id="PF01827">
    <property type="entry name" value="FTH"/>
    <property type="match status" value="1"/>
</dbReference>
<dbReference type="Pfam" id="PF00646">
    <property type="entry name" value="F-box"/>
    <property type="match status" value="1"/>
</dbReference>
<reference evidence="3" key="1">
    <citation type="submission" date="2011-07" db="EMBL/GenBank/DDBJ databases">
        <authorList>
            <consortium name="Caenorhabditis brenneri Sequencing and Analysis Consortium"/>
            <person name="Wilson R.K."/>
        </authorList>
    </citation>
    <scope>NUCLEOTIDE SEQUENCE [LARGE SCALE GENOMIC DNA]</scope>
    <source>
        <strain evidence="3">PB2801</strain>
    </source>
</reference>
<dbReference type="OrthoDB" id="5904563at2759"/>
<name>G0NIB9_CAEBE</name>
<dbReference type="InParanoid" id="G0NIB9"/>
<dbReference type="PANTHER" id="PTHR23014">
    <property type="entry name" value="F-BOX A PROTEIN"/>
    <property type="match status" value="1"/>
</dbReference>
<sequence>MNAAHPSLTGVPPETLNKIFKTLDYKEILRLRLVSRHLKNYVDTCRPDFHHKYIFVNVITNGYFVFFGNDVKELERKNHMKKVMSIAGDEDEWKVLETVLGHQKSPLEVLQISCEWEENEKTFVRVLEKIRNILASQNRTLQVKSLKIHVLNEDHLMRVLPSLDPASLKEIHLEDMLPLTLRREKKFIEIGRMKESVHWQKVNEFYAMNFLMNAPQFDDFDHFRTVRIGMDTLKMSDVVMLKEKLFVSPIHKFISINYRNLVEDVEIPEGHRPFPGADLYEYRIPNQDKHVRLDFMDGQVSIGIQETVHIGGEDIPVRAMDLDFDDEW</sequence>
<keyword evidence="3" id="KW-1185">Reference proteome</keyword>
<dbReference type="PANTHER" id="PTHR23014:SF1">
    <property type="entry name" value="DUF38 DOMAIN-CONTAINING PROTEIN-RELATED"/>
    <property type="match status" value="1"/>
</dbReference>
<dbReference type="EMBL" id="GL379889">
    <property type="protein sequence ID" value="EGT31742.1"/>
    <property type="molecule type" value="Genomic_DNA"/>
</dbReference>
<dbReference type="eggNOG" id="ENOG502TJX5">
    <property type="taxonomic scope" value="Eukaryota"/>
</dbReference>
<feature type="domain" description="F-box" evidence="1">
    <location>
        <begin position="5"/>
        <end position="58"/>
    </location>
</feature>
<dbReference type="InterPro" id="IPR002900">
    <property type="entry name" value="DUF38/FTH_CAE_spp"/>
</dbReference>